<gene>
    <name evidence="1" type="ORF">S12H4_16724</name>
</gene>
<dbReference type="AlphaFoldDB" id="X1TKE5"/>
<name>X1TKE5_9ZZZZ</name>
<dbReference type="EMBL" id="BARW01008111">
    <property type="protein sequence ID" value="GAI80484.1"/>
    <property type="molecule type" value="Genomic_DNA"/>
</dbReference>
<protein>
    <submittedName>
        <fullName evidence="1">Uncharacterized protein</fullName>
    </submittedName>
</protein>
<accession>X1TKE5</accession>
<comment type="caution">
    <text evidence="1">The sequence shown here is derived from an EMBL/GenBank/DDBJ whole genome shotgun (WGS) entry which is preliminary data.</text>
</comment>
<proteinExistence type="predicted"/>
<organism evidence="1">
    <name type="scientific">marine sediment metagenome</name>
    <dbReference type="NCBI Taxonomy" id="412755"/>
    <lineage>
        <taxon>unclassified sequences</taxon>
        <taxon>metagenomes</taxon>
        <taxon>ecological metagenomes</taxon>
    </lineage>
</organism>
<reference evidence="1" key="1">
    <citation type="journal article" date="2014" name="Front. Microbiol.">
        <title>High frequency of phylogenetically diverse reductive dehalogenase-homologous genes in deep subseafloor sedimentary metagenomes.</title>
        <authorList>
            <person name="Kawai M."/>
            <person name="Futagami T."/>
            <person name="Toyoda A."/>
            <person name="Takaki Y."/>
            <person name="Nishi S."/>
            <person name="Hori S."/>
            <person name="Arai W."/>
            <person name="Tsubouchi T."/>
            <person name="Morono Y."/>
            <person name="Uchiyama I."/>
            <person name="Ito T."/>
            <person name="Fujiyama A."/>
            <person name="Inagaki F."/>
            <person name="Takami H."/>
        </authorList>
    </citation>
    <scope>NUCLEOTIDE SEQUENCE</scope>
    <source>
        <strain evidence="1">Expedition CK06-06</strain>
    </source>
</reference>
<feature type="non-terminal residue" evidence="1">
    <location>
        <position position="174"/>
    </location>
</feature>
<sequence length="174" mass="18591">MAKLKAPLLSFGASGAIAKAVVYFPWKGLNVAREYVIPSNPKSDAQNIQRAYLTAAVDAIHAAESDADNPLAAIDKTAYALYGSTFPTPRTWFNQIVQRWLLAEVNSEVAAVYADGEFDDPATTQITLTMFNHQTVDQAGFMVCGTSKTALTKSVATDGVASVHTGVFTDLTKG</sequence>
<evidence type="ECO:0000313" key="1">
    <source>
        <dbReference type="EMBL" id="GAI80484.1"/>
    </source>
</evidence>